<reference evidence="1" key="1">
    <citation type="submission" date="2015-09" db="EMBL/GenBank/DDBJ databases">
        <title>De novo assembly of Pectinophora gossypiella (Pink Bollworm) gut transcriptome.</title>
        <authorList>
            <person name="Tassone E.E."/>
        </authorList>
    </citation>
    <scope>NUCLEOTIDE SEQUENCE</scope>
</reference>
<name>A0A1E1WIS3_PECGO</name>
<dbReference type="OrthoDB" id="10250935at2759"/>
<accession>A0A1E1WIS3</accession>
<proteinExistence type="predicted"/>
<dbReference type="EMBL" id="GDQN01004293">
    <property type="protein sequence ID" value="JAT86761.1"/>
    <property type="molecule type" value="Transcribed_RNA"/>
</dbReference>
<protein>
    <submittedName>
        <fullName evidence="1">Uncharacterized protein</fullName>
    </submittedName>
</protein>
<sequence>MSIIAIKNIPPRVTMPAFVKSLANTVKGEFEALDLMNLKNGVKVCYVKLSERLDPVQVIEVINSKTKYTAYVPKTVPNLKAASKKGKIPLKTRLRLRIPQPPHKVMIETHTEILTELQTKYTGLYNLSKKTGHKLMEAIARTIFERLKEISETNPEVMEIGFQLSKFYRKCHPHFGDFQLILSTLHKLQDAAGVPRSQVIEAELTNASVQPYSIDNIPLDKIQSASNKYSERIIKKITEYVSNLDTEVSSEDPEEEVAKKKVREQLQKLSPYLPEIVKQVIANHFIPQKAPYHRVRMADEGMASEDLSKSKEDTKNEIDKDSIIVVDDDDDELIIIDSDDNIPPSEENIEQPLPNKDDIITITIEDDESPDPTPQVNTASIVKQKKHPLRQRIHRQVPKSARERRKYWRQYRLPEHPLHSFQTYQQYPIIQNNPAALPTTNVAEAYPTTSNAIGIVHSTNIPRPNNPVYPAATNVAEAY</sequence>
<dbReference type="AlphaFoldDB" id="A0A1E1WIS3"/>
<gene>
    <name evidence="1" type="ORF">g.3534</name>
</gene>
<organism evidence="1">
    <name type="scientific">Pectinophora gossypiella</name>
    <name type="common">Cotton pink bollworm</name>
    <name type="synonym">Depressaria gossypiella</name>
    <dbReference type="NCBI Taxonomy" id="13191"/>
    <lineage>
        <taxon>Eukaryota</taxon>
        <taxon>Metazoa</taxon>
        <taxon>Ecdysozoa</taxon>
        <taxon>Arthropoda</taxon>
        <taxon>Hexapoda</taxon>
        <taxon>Insecta</taxon>
        <taxon>Pterygota</taxon>
        <taxon>Neoptera</taxon>
        <taxon>Endopterygota</taxon>
        <taxon>Lepidoptera</taxon>
        <taxon>Glossata</taxon>
        <taxon>Ditrysia</taxon>
        <taxon>Gelechioidea</taxon>
        <taxon>Gelechiidae</taxon>
        <taxon>Apatetrinae</taxon>
        <taxon>Pectinophora</taxon>
    </lineage>
</organism>
<feature type="non-terminal residue" evidence="1">
    <location>
        <position position="479"/>
    </location>
</feature>
<evidence type="ECO:0000313" key="1">
    <source>
        <dbReference type="EMBL" id="JAT86761.1"/>
    </source>
</evidence>